<evidence type="ECO:0000259" key="1">
    <source>
        <dbReference type="Pfam" id="PF22936"/>
    </source>
</evidence>
<sequence>MQGFTTIQTISPNEKFVFMGNRVKVPVEAVGTYRLIFNTGHHLDLLETLYVPSLSRNLV</sequence>
<dbReference type="InterPro" id="IPR054722">
    <property type="entry name" value="PolX-like_BBD"/>
</dbReference>
<name>A0A151UGM4_CAJCA</name>
<comment type="caution">
    <text evidence="2">The sequence shown here is derived from an EMBL/GenBank/DDBJ whole genome shotgun (WGS) entry which is preliminary data.</text>
</comment>
<accession>A0A151UGM4</accession>
<dbReference type="Pfam" id="PF22936">
    <property type="entry name" value="Pol_BBD"/>
    <property type="match status" value="1"/>
</dbReference>
<dbReference type="Gramene" id="C.cajan_46141.t">
    <property type="protein sequence ID" value="C.cajan_46141.t.cds1"/>
    <property type="gene ID" value="C.cajan_46141"/>
</dbReference>
<organism evidence="2 3">
    <name type="scientific">Cajanus cajan</name>
    <name type="common">Pigeon pea</name>
    <name type="synonym">Cajanus indicus</name>
    <dbReference type="NCBI Taxonomy" id="3821"/>
    <lineage>
        <taxon>Eukaryota</taxon>
        <taxon>Viridiplantae</taxon>
        <taxon>Streptophyta</taxon>
        <taxon>Embryophyta</taxon>
        <taxon>Tracheophyta</taxon>
        <taxon>Spermatophyta</taxon>
        <taxon>Magnoliopsida</taxon>
        <taxon>eudicotyledons</taxon>
        <taxon>Gunneridae</taxon>
        <taxon>Pentapetalae</taxon>
        <taxon>rosids</taxon>
        <taxon>fabids</taxon>
        <taxon>Fabales</taxon>
        <taxon>Fabaceae</taxon>
        <taxon>Papilionoideae</taxon>
        <taxon>50 kb inversion clade</taxon>
        <taxon>NPAAA clade</taxon>
        <taxon>indigoferoid/millettioid clade</taxon>
        <taxon>Phaseoleae</taxon>
        <taxon>Cajanus</taxon>
    </lineage>
</organism>
<gene>
    <name evidence="2" type="ORF">KK1_049476</name>
</gene>
<dbReference type="EMBL" id="AGCT01050664">
    <property type="protein sequence ID" value="KYP78398.1"/>
    <property type="molecule type" value="Genomic_DNA"/>
</dbReference>
<keyword evidence="3" id="KW-1185">Reference proteome</keyword>
<reference evidence="2" key="1">
    <citation type="journal article" date="2012" name="Nat. Biotechnol.">
        <title>Draft genome sequence of pigeonpea (Cajanus cajan), an orphan legume crop of resource-poor farmers.</title>
        <authorList>
            <person name="Varshney R.K."/>
            <person name="Chen W."/>
            <person name="Li Y."/>
            <person name="Bharti A.K."/>
            <person name="Saxena R.K."/>
            <person name="Schlueter J.A."/>
            <person name="Donoghue M.T."/>
            <person name="Azam S."/>
            <person name="Fan G."/>
            <person name="Whaley A.M."/>
            <person name="Farmer A.D."/>
            <person name="Sheridan J."/>
            <person name="Iwata A."/>
            <person name="Tuteja R."/>
            <person name="Penmetsa R.V."/>
            <person name="Wu W."/>
            <person name="Upadhyaya H.D."/>
            <person name="Yang S.P."/>
            <person name="Shah T."/>
            <person name="Saxena K.B."/>
            <person name="Michael T."/>
            <person name="McCombie W.R."/>
            <person name="Yang B."/>
            <person name="Zhang G."/>
            <person name="Yang H."/>
            <person name="Wang J."/>
            <person name="Spillane C."/>
            <person name="Cook D.R."/>
            <person name="May G.D."/>
            <person name="Xu X."/>
            <person name="Jackson S.A."/>
        </authorList>
    </citation>
    <scope>NUCLEOTIDE SEQUENCE [LARGE SCALE GENOMIC DNA]</scope>
</reference>
<evidence type="ECO:0000313" key="2">
    <source>
        <dbReference type="EMBL" id="KYP78398.1"/>
    </source>
</evidence>
<evidence type="ECO:0000313" key="3">
    <source>
        <dbReference type="Proteomes" id="UP000075243"/>
    </source>
</evidence>
<proteinExistence type="predicted"/>
<feature type="domain" description="Retrovirus-related Pol polyprotein from transposon TNT 1-94-like beta-barrel" evidence="1">
    <location>
        <begin position="4"/>
        <end position="59"/>
    </location>
</feature>
<protein>
    <recommendedName>
        <fullName evidence="1">Retrovirus-related Pol polyprotein from transposon TNT 1-94-like beta-barrel domain-containing protein</fullName>
    </recommendedName>
</protein>
<dbReference type="Proteomes" id="UP000075243">
    <property type="component" value="Unassembled WGS sequence"/>
</dbReference>
<dbReference type="AlphaFoldDB" id="A0A151UGM4"/>